<keyword evidence="15" id="KW-1185">Reference proteome</keyword>
<keyword evidence="4 11" id="KW-0813">Transport</keyword>
<dbReference type="Gene3D" id="1.10.3720.10">
    <property type="entry name" value="MetI-like"/>
    <property type="match status" value="1"/>
</dbReference>
<dbReference type="InterPro" id="IPR000515">
    <property type="entry name" value="MetI-like"/>
</dbReference>
<evidence type="ECO:0000259" key="13">
    <source>
        <dbReference type="PROSITE" id="PS50928"/>
    </source>
</evidence>
<evidence type="ECO:0000256" key="5">
    <source>
        <dbReference type="ARBA" id="ARBA00022475"/>
    </source>
</evidence>
<dbReference type="Pfam" id="PF00528">
    <property type="entry name" value="BPD_transp_1"/>
    <property type="match status" value="1"/>
</dbReference>
<sequence>MNCRRFSLSRLPGLVAGALLASMLAVVQVADTLADIQKTGSLRVAVPQDFPPFGSVGPDLEPRGYDIDMARLIGQELGVPVELVPVTSTNRIPYLTTAKVDLVISSLGRNPDREKVINFSEAYAPFFNGVFGPKDAPLSTFEELAGRTVGVTRGAVEDLELSRVAPATAIIKRFEDNNATLAAYLSGQVEFIATGNVVAASVSEQVQERPLDVKVMIQNSPCYIGIAKGEENLKARVNAIIAAAKQDGRLDAIAQRWLKAPLPEELRVVAAPSSAQQSTQAYRFDFAPVFEQSGLLLSGAAFTLTLTAVGTLFGLALGICGALCRAWRISPFDRLFGVYVEVIRNTPFLVQLFFIFFGLPALGVKLGEWQAAVLAMVINLGAYSTEIIRAGIQATPRGQLEAAQSLALTRLQTFRHVVLRPALTKVWPALTSQVIIVMLGSAVCSQIAAEELTFAANFIQSRNFRAFETYFITAALYFVMALLVRQLLSWIGQRLIVGRAR</sequence>
<dbReference type="GO" id="GO:0006865">
    <property type="term" value="P:amino acid transport"/>
    <property type="evidence" value="ECO:0007669"/>
    <property type="project" value="UniProtKB-KW"/>
</dbReference>
<proteinExistence type="inferred from homology"/>
<keyword evidence="7 12" id="KW-0732">Signal</keyword>
<dbReference type="InterPro" id="IPR010065">
    <property type="entry name" value="AA_ABC_transptr_permease_3TM"/>
</dbReference>
<evidence type="ECO:0000256" key="4">
    <source>
        <dbReference type="ARBA" id="ARBA00022448"/>
    </source>
</evidence>
<evidence type="ECO:0000313" key="15">
    <source>
        <dbReference type="Proteomes" id="UP000068210"/>
    </source>
</evidence>
<feature type="domain" description="ABC transmembrane type-1" evidence="13">
    <location>
        <begin position="300"/>
        <end position="488"/>
    </location>
</feature>
<dbReference type="CDD" id="cd01072">
    <property type="entry name" value="PBP2_SMa0082_like"/>
    <property type="match status" value="1"/>
</dbReference>
<dbReference type="PROSITE" id="PS50928">
    <property type="entry name" value="ABC_TM1"/>
    <property type="match status" value="1"/>
</dbReference>
<dbReference type="KEGG" id="acx:Achr_24190"/>
<feature type="transmembrane region" description="Helical" evidence="11">
    <location>
        <begin position="336"/>
        <end position="357"/>
    </location>
</feature>
<dbReference type="PROSITE" id="PS01039">
    <property type="entry name" value="SBP_BACTERIAL_3"/>
    <property type="match status" value="1"/>
</dbReference>
<dbReference type="SUPFAM" id="SSF53850">
    <property type="entry name" value="Periplasmic binding protein-like II"/>
    <property type="match status" value="1"/>
</dbReference>
<feature type="transmembrane region" description="Helical" evidence="11">
    <location>
        <begin position="369"/>
        <end position="388"/>
    </location>
</feature>
<evidence type="ECO:0000256" key="6">
    <source>
        <dbReference type="ARBA" id="ARBA00022692"/>
    </source>
</evidence>
<dbReference type="HOGENOM" id="CLU_019602_20_3_6"/>
<evidence type="ECO:0000256" key="2">
    <source>
        <dbReference type="ARBA" id="ARBA00010072"/>
    </source>
</evidence>
<dbReference type="SMART" id="SM00062">
    <property type="entry name" value="PBPb"/>
    <property type="match status" value="1"/>
</dbReference>
<reference evidence="14 15" key="1">
    <citation type="journal article" date="2015" name="PLoS ONE">
        <title>Azotobacter Genomes: The Genome of Azotobacter chroococcum NCIMB 8003 (ATCC 4412).</title>
        <authorList>
            <person name="Robson R.L."/>
            <person name="Jones R."/>
            <person name="Robson R.M."/>
            <person name="Schwartz A."/>
            <person name="Richardson T.H."/>
        </authorList>
    </citation>
    <scope>NUCLEOTIDE SEQUENCE [LARGE SCALE GENOMIC DNA]</scope>
    <source>
        <strain evidence="14 15">NCIMB 8003</strain>
    </source>
</reference>
<dbReference type="PANTHER" id="PTHR30614">
    <property type="entry name" value="MEMBRANE COMPONENT OF AMINO ACID ABC TRANSPORTER"/>
    <property type="match status" value="1"/>
</dbReference>
<keyword evidence="6 11" id="KW-0812">Transmembrane</keyword>
<dbReference type="GO" id="GO:0043190">
    <property type="term" value="C:ATP-binding cassette (ABC) transporter complex"/>
    <property type="evidence" value="ECO:0007669"/>
    <property type="project" value="InterPro"/>
</dbReference>
<dbReference type="InterPro" id="IPR035906">
    <property type="entry name" value="MetI-like_sf"/>
</dbReference>
<evidence type="ECO:0000256" key="8">
    <source>
        <dbReference type="ARBA" id="ARBA00022970"/>
    </source>
</evidence>
<protein>
    <submittedName>
        <fullName evidence="14">Amino acid ABC transporter, permease protein, 3-TM region, His/Glu/Gln/Arg/opine family</fullName>
    </submittedName>
</protein>
<organism evidence="14 15">
    <name type="scientific">Azotobacter chroococcum NCIMB 8003</name>
    <dbReference type="NCBI Taxonomy" id="1328314"/>
    <lineage>
        <taxon>Bacteria</taxon>
        <taxon>Pseudomonadati</taxon>
        <taxon>Pseudomonadota</taxon>
        <taxon>Gammaproteobacteria</taxon>
        <taxon>Pseudomonadales</taxon>
        <taxon>Pseudomonadaceae</taxon>
        <taxon>Azotobacter</taxon>
    </lineage>
</organism>
<keyword evidence="10 11" id="KW-0472">Membrane</keyword>
<evidence type="ECO:0000256" key="7">
    <source>
        <dbReference type="ARBA" id="ARBA00022729"/>
    </source>
</evidence>
<evidence type="ECO:0000256" key="9">
    <source>
        <dbReference type="ARBA" id="ARBA00022989"/>
    </source>
</evidence>
<gene>
    <name evidence="14" type="ORF">Achr_24190</name>
</gene>
<dbReference type="STRING" id="1328314.Achr_24190"/>
<feature type="signal peptide" evidence="12">
    <location>
        <begin position="1"/>
        <end position="21"/>
    </location>
</feature>
<dbReference type="EMBL" id="CP010415">
    <property type="protein sequence ID" value="AJE21856.1"/>
    <property type="molecule type" value="Genomic_DNA"/>
</dbReference>
<dbReference type="SUPFAM" id="SSF161098">
    <property type="entry name" value="MetI-like"/>
    <property type="match status" value="1"/>
</dbReference>
<name>A0A0C4WN14_9GAMM</name>
<dbReference type="NCBIfam" id="TIGR01726">
    <property type="entry name" value="HEQRo_perm_3TM"/>
    <property type="match status" value="1"/>
</dbReference>
<dbReference type="InterPro" id="IPR043429">
    <property type="entry name" value="ArtM/GltK/GlnP/TcyL/YhdX-like"/>
</dbReference>
<dbReference type="Proteomes" id="UP000068210">
    <property type="component" value="Chromosome"/>
</dbReference>
<dbReference type="Pfam" id="PF00497">
    <property type="entry name" value="SBP_bac_3"/>
    <property type="match status" value="1"/>
</dbReference>
<evidence type="ECO:0000256" key="3">
    <source>
        <dbReference type="ARBA" id="ARBA00010333"/>
    </source>
</evidence>
<evidence type="ECO:0000256" key="10">
    <source>
        <dbReference type="ARBA" id="ARBA00023136"/>
    </source>
</evidence>
<accession>A0A0C4WN14</accession>
<feature type="transmembrane region" description="Helical" evidence="11">
    <location>
        <begin position="426"/>
        <end position="449"/>
    </location>
</feature>
<evidence type="ECO:0000256" key="11">
    <source>
        <dbReference type="RuleBase" id="RU363032"/>
    </source>
</evidence>
<dbReference type="CDD" id="cd06261">
    <property type="entry name" value="TM_PBP2"/>
    <property type="match status" value="1"/>
</dbReference>
<feature type="transmembrane region" description="Helical" evidence="11">
    <location>
        <begin position="469"/>
        <end position="491"/>
    </location>
</feature>
<dbReference type="Gene3D" id="3.40.190.10">
    <property type="entry name" value="Periplasmic binding protein-like II"/>
    <property type="match status" value="2"/>
</dbReference>
<evidence type="ECO:0000256" key="1">
    <source>
        <dbReference type="ARBA" id="ARBA00004429"/>
    </source>
</evidence>
<evidence type="ECO:0000256" key="12">
    <source>
        <dbReference type="SAM" id="SignalP"/>
    </source>
</evidence>
<feature type="transmembrane region" description="Helical" evidence="11">
    <location>
        <begin position="295"/>
        <end position="324"/>
    </location>
</feature>
<dbReference type="PANTHER" id="PTHR30614:SF35">
    <property type="entry name" value="ABC TRANSPORTER PERMEASE PROTEIN"/>
    <property type="match status" value="1"/>
</dbReference>
<keyword evidence="8" id="KW-0029">Amino-acid transport</keyword>
<dbReference type="GO" id="GO:0022857">
    <property type="term" value="F:transmembrane transporter activity"/>
    <property type="evidence" value="ECO:0007669"/>
    <property type="project" value="InterPro"/>
</dbReference>
<comment type="similarity">
    <text evidence="3">Belongs to the bacterial solute-binding protein 3 family.</text>
</comment>
<dbReference type="InterPro" id="IPR018313">
    <property type="entry name" value="SBP_3_CS"/>
</dbReference>
<dbReference type="AlphaFoldDB" id="A0A0C4WN14"/>
<feature type="chain" id="PRO_5002185076" evidence="12">
    <location>
        <begin position="22"/>
        <end position="501"/>
    </location>
</feature>
<comment type="similarity">
    <text evidence="2">Belongs to the binding-protein-dependent transport system permease family. HisMQ subfamily.</text>
</comment>
<keyword evidence="9 11" id="KW-1133">Transmembrane helix</keyword>
<keyword evidence="5" id="KW-1003">Cell membrane</keyword>
<dbReference type="InterPro" id="IPR001638">
    <property type="entry name" value="Solute-binding_3/MltF_N"/>
</dbReference>
<evidence type="ECO:0000313" key="14">
    <source>
        <dbReference type="EMBL" id="AJE21856.1"/>
    </source>
</evidence>
<comment type="subcellular location">
    <subcellularLocation>
        <location evidence="1">Cell inner membrane</location>
        <topology evidence="1">Multi-pass membrane protein</topology>
    </subcellularLocation>
    <subcellularLocation>
        <location evidence="11">Cell membrane</location>
        <topology evidence="11">Multi-pass membrane protein</topology>
    </subcellularLocation>
</comment>